<accession>A0AA95EY81</accession>
<keyword evidence="3" id="KW-1185">Reference proteome</keyword>
<dbReference type="InterPro" id="IPR000182">
    <property type="entry name" value="GNAT_dom"/>
</dbReference>
<dbReference type="Pfam" id="PF13527">
    <property type="entry name" value="Acetyltransf_9"/>
    <property type="match status" value="1"/>
</dbReference>
<dbReference type="InterPro" id="IPR051554">
    <property type="entry name" value="Acetyltransferase_Eis"/>
</dbReference>
<dbReference type="CDD" id="cd04301">
    <property type="entry name" value="NAT_SF"/>
    <property type="match status" value="1"/>
</dbReference>
<keyword evidence="2" id="KW-0808">Transferase</keyword>
<evidence type="ECO:0000313" key="3">
    <source>
        <dbReference type="Proteomes" id="UP001178662"/>
    </source>
</evidence>
<dbReference type="PANTHER" id="PTHR37817:SF1">
    <property type="entry name" value="N-ACETYLTRANSFERASE EIS"/>
    <property type="match status" value="1"/>
</dbReference>
<dbReference type="EMBL" id="CP119317">
    <property type="protein sequence ID" value="WEK54994.1"/>
    <property type="molecule type" value="Genomic_DNA"/>
</dbReference>
<dbReference type="PROSITE" id="PS51186">
    <property type="entry name" value="GNAT"/>
    <property type="match status" value="1"/>
</dbReference>
<evidence type="ECO:0000259" key="1">
    <source>
        <dbReference type="PROSITE" id="PS51186"/>
    </source>
</evidence>
<name>A0AA95EY81_9BACL</name>
<dbReference type="PANTHER" id="PTHR37817">
    <property type="entry name" value="N-ACETYLTRANSFERASE EIS"/>
    <property type="match status" value="1"/>
</dbReference>
<reference evidence="2" key="1">
    <citation type="submission" date="2023-03" db="EMBL/GenBank/DDBJ databases">
        <title>Andean soil-derived lignocellulolytic bacterial consortium as a source of novel taxa and putative plastic-active enzymes.</title>
        <authorList>
            <person name="Diaz-Garcia L."/>
            <person name="Chuvochina M."/>
            <person name="Feuerriegel G."/>
            <person name="Bunk B."/>
            <person name="Sproer C."/>
            <person name="Streit W.R."/>
            <person name="Rodriguez L.M."/>
            <person name="Overmann J."/>
            <person name="Jimenez D.J."/>
        </authorList>
    </citation>
    <scope>NUCLEOTIDE SEQUENCE</scope>
    <source>
        <strain evidence="2">MAG 2441</strain>
    </source>
</reference>
<dbReference type="AlphaFoldDB" id="A0AA95EY81"/>
<sequence>MTTVSDMSINVTNRPTREQLEQIYDILDECFTVGRAFFQERLDRDNAYDPDTTWFAMVDGQIAANVQIFPLSIRVGQAILKTGAMGSVGTDTKYRGMGLAHKILHAQTEYMKESDYDISFLLASKHAFYEKAGWRLIPETAYSIDKPASFEQQSVYDIIPFEPRYLDDIRSIYEQFNQNRTYTVVRNETYWNDLLSWPEWRKLDCLLLLQNNKVVAYGMIEKKETEQVFINEILYLDEALDGVEHLFHALCQLRPNAKQILAMLPEDHHLYSYFHQHQAQSIQIHLAMWKMINLKSTFQKLQPELENRLIGNASIADQELHIALQCGEDRVYLDYKQQRLSISDVSSTQAYERIEVDERNLITYIMFGYHSTDAPMARAEHANILQALFPKQQAVFYSADKF</sequence>
<proteinExistence type="predicted"/>
<dbReference type="GO" id="GO:0034069">
    <property type="term" value="F:aminoglycoside N-acetyltransferase activity"/>
    <property type="evidence" value="ECO:0007669"/>
    <property type="project" value="TreeGrafter"/>
</dbReference>
<dbReference type="EC" id="2.3.1.-" evidence="2"/>
<protein>
    <submittedName>
        <fullName evidence="2">GNAT family N-acetyltransferase</fullName>
        <ecNumber evidence="2">2.3.1.-</ecNumber>
    </submittedName>
</protein>
<feature type="domain" description="N-acetyltransferase" evidence="1">
    <location>
        <begin position="11"/>
        <end position="162"/>
    </location>
</feature>
<dbReference type="Proteomes" id="UP001178662">
    <property type="component" value="Chromosome"/>
</dbReference>
<dbReference type="InterPro" id="IPR016181">
    <property type="entry name" value="Acyl_CoA_acyltransferase"/>
</dbReference>
<dbReference type="Gene3D" id="3.40.630.30">
    <property type="match status" value="2"/>
</dbReference>
<evidence type="ECO:0000313" key="2">
    <source>
        <dbReference type="EMBL" id="WEK54994.1"/>
    </source>
</evidence>
<organism evidence="2 3">
    <name type="scientific">Candidatus Cohnella colombiensis</name>
    <dbReference type="NCBI Taxonomy" id="3121368"/>
    <lineage>
        <taxon>Bacteria</taxon>
        <taxon>Bacillati</taxon>
        <taxon>Bacillota</taxon>
        <taxon>Bacilli</taxon>
        <taxon>Bacillales</taxon>
        <taxon>Paenibacillaceae</taxon>
        <taxon>Cohnella</taxon>
    </lineage>
</organism>
<dbReference type="GO" id="GO:0030649">
    <property type="term" value="P:aminoglycoside antibiotic catabolic process"/>
    <property type="evidence" value="ECO:0007669"/>
    <property type="project" value="TreeGrafter"/>
</dbReference>
<keyword evidence="2" id="KW-0012">Acyltransferase</keyword>
<dbReference type="SUPFAM" id="SSF55729">
    <property type="entry name" value="Acyl-CoA N-acyltransferases (Nat)"/>
    <property type="match status" value="1"/>
</dbReference>
<gene>
    <name evidence="2" type="ORF">P0Y55_02605</name>
</gene>